<dbReference type="InterPro" id="IPR003594">
    <property type="entry name" value="HATPase_dom"/>
</dbReference>
<feature type="coiled-coil region" evidence="3">
    <location>
        <begin position="295"/>
        <end position="339"/>
    </location>
</feature>
<dbReference type="Gene3D" id="3.30.450.20">
    <property type="entry name" value="PAS domain"/>
    <property type="match status" value="1"/>
</dbReference>
<feature type="domain" description="Response regulatory" evidence="6">
    <location>
        <begin position="680"/>
        <end position="815"/>
    </location>
</feature>
<dbReference type="InterPro" id="IPR001789">
    <property type="entry name" value="Sig_transdc_resp-reg_receiver"/>
</dbReference>
<dbReference type="Pfam" id="PF00512">
    <property type="entry name" value="HisKA"/>
    <property type="match status" value="1"/>
</dbReference>
<evidence type="ECO:0000259" key="5">
    <source>
        <dbReference type="PROSITE" id="PS50109"/>
    </source>
</evidence>
<dbReference type="GO" id="GO:0000155">
    <property type="term" value="F:phosphorelay sensor kinase activity"/>
    <property type="evidence" value="ECO:0007669"/>
    <property type="project" value="InterPro"/>
</dbReference>
<dbReference type="SMART" id="SM00387">
    <property type="entry name" value="HATPase_c"/>
    <property type="match status" value="1"/>
</dbReference>
<keyword evidence="4" id="KW-0472">Membrane</keyword>
<dbReference type="Pfam" id="PF00072">
    <property type="entry name" value="Response_reg"/>
    <property type="match status" value="1"/>
</dbReference>
<dbReference type="Proteomes" id="UP000039865">
    <property type="component" value="Unassembled WGS sequence"/>
</dbReference>
<keyword evidence="7" id="KW-0418">Kinase</keyword>
<keyword evidence="4" id="KW-1133">Transmembrane helix</keyword>
<feature type="transmembrane region" description="Helical" evidence="4">
    <location>
        <begin position="26"/>
        <end position="48"/>
    </location>
</feature>
<dbReference type="InterPro" id="IPR004358">
    <property type="entry name" value="Sig_transdc_His_kin-like_C"/>
</dbReference>
<dbReference type="CDD" id="cd00082">
    <property type="entry name" value="HisKA"/>
    <property type="match status" value="1"/>
</dbReference>
<dbReference type="SUPFAM" id="SSF47384">
    <property type="entry name" value="Homodimeric domain of signal transducing histidine kinase"/>
    <property type="match status" value="1"/>
</dbReference>
<evidence type="ECO:0000313" key="8">
    <source>
        <dbReference type="Proteomes" id="UP000039865"/>
    </source>
</evidence>
<dbReference type="SUPFAM" id="SSF52172">
    <property type="entry name" value="CheY-like"/>
    <property type="match status" value="1"/>
</dbReference>
<evidence type="ECO:0000256" key="1">
    <source>
        <dbReference type="ARBA" id="ARBA00022553"/>
    </source>
</evidence>
<feature type="modified residue" description="4-aspartylphosphate" evidence="2">
    <location>
        <position position="746"/>
    </location>
</feature>
<dbReference type="PANTHER" id="PTHR43719">
    <property type="entry name" value="TWO-COMPONENT HISTIDINE KINASE"/>
    <property type="match status" value="1"/>
</dbReference>
<dbReference type="InParanoid" id="A0A077ZZS4"/>
<dbReference type="InterPro" id="IPR050956">
    <property type="entry name" value="2C_system_His_kinase"/>
</dbReference>
<evidence type="ECO:0000259" key="6">
    <source>
        <dbReference type="PROSITE" id="PS50110"/>
    </source>
</evidence>
<keyword evidence="7" id="KW-0808">Transferase</keyword>
<dbReference type="InterPro" id="IPR003661">
    <property type="entry name" value="HisK_dim/P_dom"/>
</dbReference>
<feature type="transmembrane region" description="Helical" evidence="4">
    <location>
        <begin position="111"/>
        <end position="129"/>
    </location>
</feature>
<organism evidence="7 8">
    <name type="scientific">Stylonychia lemnae</name>
    <name type="common">Ciliate</name>
    <dbReference type="NCBI Taxonomy" id="5949"/>
    <lineage>
        <taxon>Eukaryota</taxon>
        <taxon>Sar</taxon>
        <taxon>Alveolata</taxon>
        <taxon>Ciliophora</taxon>
        <taxon>Intramacronucleata</taxon>
        <taxon>Spirotrichea</taxon>
        <taxon>Stichotrichia</taxon>
        <taxon>Sporadotrichida</taxon>
        <taxon>Oxytrichidae</taxon>
        <taxon>Stylonychinae</taxon>
        <taxon>Stylonychia</taxon>
    </lineage>
</organism>
<dbReference type="SMART" id="SM00448">
    <property type="entry name" value="REC"/>
    <property type="match status" value="1"/>
</dbReference>
<proteinExistence type="predicted"/>
<keyword evidence="1 2" id="KW-0597">Phosphoprotein</keyword>
<gene>
    <name evidence="7" type="primary">Contig1423.g1559</name>
    <name evidence="7" type="ORF">STYLEM_3695</name>
</gene>
<dbReference type="OrthoDB" id="298677at2759"/>
<dbReference type="FunFam" id="3.30.565.10:FF:000010">
    <property type="entry name" value="Sensor histidine kinase RcsC"/>
    <property type="match status" value="1"/>
</dbReference>
<dbReference type="InterPro" id="IPR036890">
    <property type="entry name" value="HATPase_C_sf"/>
</dbReference>
<dbReference type="InterPro" id="IPR036097">
    <property type="entry name" value="HisK_dim/P_sf"/>
</dbReference>
<dbReference type="EMBL" id="CCKQ01003583">
    <property type="protein sequence ID" value="CDW74713.1"/>
    <property type="molecule type" value="Genomic_DNA"/>
</dbReference>
<dbReference type="SMART" id="SM00388">
    <property type="entry name" value="HisKA"/>
    <property type="match status" value="1"/>
</dbReference>
<keyword evidence="4" id="KW-0812">Transmembrane</keyword>
<dbReference type="AlphaFoldDB" id="A0A077ZZS4"/>
<dbReference type="Gene3D" id="1.10.287.130">
    <property type="match status" value="1"/>
</dbReference>
<reference evidence="7 8" key="1">
    <citation type="submission" date="2014-06" db="EMBL/GenBank/DDBJ databases">
        <authorList>
            <person name="Swart Estienne"/>
        </authorList>
    </citation>
    <scope>NUCLEOTIDE SEQUENCE [LARGE SCALE GENOMIC DNA]</scope>
    <source>
        <strain evidence="7 8">130c</strain>
    </source>
</reference>
<dbReference type="CDD" id="cd17546">
    <property type="entry name" value="REC_hyHK_CKI1_RcsC-like"/>
    <property type="match status" value="1"/>
</dbReference>
<keyword evidence="8" id="KW-1185">Reference proteome</keyword>
<dbReference type="Gene3D" id="3.40.50.2300">
    <property type="match status" value="1"/>
</dbReference>
<sequence length="819" mass="93575">MNSKILLKITDKNLQKEYILRRNKEICIISSLIFLSRIIIFIAHIVSAVTNQRIFIFDQWAVRVANSVFHLLILGLAYKFPLIFSELHAPLLTISFCANLFHVSISKNNPPGLVSNVIGYAFFMISGLITNSRWIYTAIAMTVTMTITCAFYATYMGLSEVTIMIQYICVALLTMYSSYQNESRMKTEYIQMEQIKKMNNDLQSILMNFPEGIVLFNQDKEQIVLANQEFKRIFNCPNAIIDDMKSLGEKFNSNMLKPVNFLNRQENDGLNQKDNKLNQKYSLNDAPLRFTDGQCFQIEDDFEEALRKIDELENNTKRVEQAQKELVTLKESKIFYQSNQLRMIMIKSLTPIMKYEKLKLENHFYEMLTATVSHDMRTPLNAMTGLLDSIKTFIGDNQKGLRLLKVVDNSCKILLSLVNDLLDFSQIKNGKFRKNEQIVDIKKSVQDALDIIKLAVNEKGLELRVKFDSNIPPELITDGPRINQVLLNLLQNALKFTSFGYIQVSCQFVEGINTLKFSVKDTGIGIKNEDKSKLFTLFGKIESTNSMNTSGVGLGLNICKQIVEMLGGVISVSDNLNEQGTTFNFTVICFEEEGDVKFNSIINSARSNTIQFQPVDDGESDQLVEHKNISLDIDDSYEASSIQSKYSQFDIQLYDNPPVQASQKKRMISRIPCSCRTRSDVLVVDDNIFNIVTLQTILEYQFNISSDKAMNGQEAVDIVKHRIAMNNTNQCICYNQRQNYKVIFMDCNMPIMDGFQATSEIRNLTYNDELQIFIVALTAYTTENFKQKSADYGMDIFMNKPVTADCIRQILINHKVIDG</sequence>
<accession>A0A077ZZS4</accession>
<evidence type="ECO:0000256" key="3">
    <source>
        <dbReference type="SAM" id="Coils"/>
    </source>
</evidence>
<protein>
    <submittedName>
        <fullName evidence="7">Multi-sensor hybrid histidine kinase</fullName>
    </submittedName>
</protein>
<dbReference type="PANTHER" id="PTHR43719:SF28">
    <property type="entry name" value="PEROXIDE STRESS-ACTIVATED HISTIDINE KINASE MAK1-RELATED"/>
    <property type="match status" value="1"/>
</dbReference>
<name>A0A077ZZS4_STYLE</name>
<dbReference type="PROSITE" id="PS50109">
    <property type="entry name" value="HIS_KIN"/>
    <property type="match status" value="1"/>
</dbReference>
<feature type="transmembrane region" description="Helical" evidence="4">
    <location>
        <begin position="134"/>
        <end position="155"/>
    </location>
</feature>
<dbReference type="Gene3D" id="3.30.565.10">
    <property type="entry name" value="Histidine kinase-like ATPase, C-terminal domain"/>
    <property type="match status" value="1"/>
</dbReference>
<keyword evidence="3" id="KW-0175">Coiled coil</keyword>
<evidence type="ECO:0000256" key="2">
    <source>
        <dbReference type="PROSITE-ProRule" id="PRU00169"/>
    </source>
</evidence>
<dbReference type="PROSITE" id="PS50110">
    <property type="entry name" value="RESPONSE_REGULATORY"/>
    <property type="match status" value="1"/>
</dbReference>
<evidence type="ECO:0000256" key="4">
    <source>
        <dbReference type="SAM" id="Phobius"/>
    </source>
</evidence>
<dbReference type="InterPro" id="IPR011006">
    <property type="entry name" value="CheY-like_superfamily"/>
</dbReference>
<dbReference type="SUPFAM" id="SSF55874">
    <property type="entry name" value="ATPase domain of HSP90 chaperone/DNA topoisomerase II/histidine kinase"/>
    <property type="match status" value="1"/>
</dbReference>
<dbReference type="Pfam" id="PF02518">
    <property type="entry name" value="HATPase_c"/>
    <property type="match status" value="1"/>
</dbReference>
<evidence type="ECO:0000313" key="7">
    <source>
        <dbReference type="EMBL" id="CDW74713.1"/>
    </source>
</evidence>
<dbReference type="PRINTS" id="PR00344">
    <property type="entry name" value="BCTRLSENSOR"/>
</dbReference>
<dbReference type="InterPro" id="IPR005467">
    <property type="entry name" value="His_kinase_dom"/>
</dbReference>
<feature type="domain" description="Histidine kinase" evidence="5">
    <location>
        <begin position="371"/>
        <end position="591"/>
    </location>
</feature>